<dbReference type="SUPFAM" id="SSF51735">
    <property type="entry name" value="NAD(P)-binding Rossmann-fold domains"/>
    <property type="match status" value="1"/>
</dbReference>
<organism evidence="4 5">
    <name type="scientific">Candidatus Nitrosotalea okcheonensis</name>
    <dbReference type="NCBI Taxonomy" id="1903276"/>
    <lineage>
        <taxon>Archaea</taxon>
        <taxon>Nitrososphaerota</taxon>
        <taxon>Nitrososphaeria</taxon>
        <taxon>Nitrosotaleales</taxon>
        <taxon>Nitrosotaleaceae</taxon>
        <taxon>Nitrosotalea</taxon>
    </lineage>
</organism>
<dbReference type="PANTHER" id="PTHR43401">
    <property type="entry name" value="L-THREONINE 3-DEHYDROGENASE"/>
    <property type="match status" value="1"/>
</dbReference>
<proteinExistence type="predicted"/>
<dbReference type="Pfam" id="PF00107">
    <property type="entry name" value="ADH_zinc_N"/>
    <property type="match status" value="1"/>
</dbReference>
<dbReference type="GO" id="GO:0016616">
    <property type="term" value="F:oxidoreductase activity, acting on the CH-OH group of donors, NAD or NADP as acceptor"/>
    <property type="evidence" value="ECO:0007669"/>
    <property type="project" value="UniProtKB-ARBA"/>
</dbReference>
<reference evidence="5" key="1">
    <citation type="submission" date="2017-03" db="EMBL/GenBank/DDBJ databases">
        <authorList>
            <person name="Herbold C."/>
        </authorList>
    </citation>
    <scope>NUCLEOTIDE SEQUENCE [LARGE SCALE GENOMIC DNA]</scope>
</reference>
<dbReference type="InterPro" id="IPR050129">
    <property type="entry name" value="Zn_alcohol_dh"/>
</dbReference>
<dbReference type="GO" id="GO:0043168">
    <property type="term" value="F:anion binding"/>
    <property type="evidence" value="ECO:0007669"/>
    <property type="project" value="UniProtKB-ARBA"/>
</dbReference>
<dbReference type="AlphaFoldDB" id="A0A2H1FF94"/>
<keyword evidence="5" id="KW-1185">Reference proteome</keyword>
<gene>
    <name evidence="4" type="ORF">NCS_11235</name>
</gene>
<dbReference type="Pfam" id="PF08240">
    <property type="entry name" value="ADH_N"/>
    <property type="match status" value="1"/>
</dbReference>
<feature type="domain" description="Alcohol dehydrogenase-like N-terminal" evidence="3">
    <location>
        <begin position="37"/>
        <end position="141"/>
    </location>
</feature>
<name>A0A2H1FF94_9ARCH</name>
<dbReference type="SUPFAM" id="SSF50129">
    <property type="entry name" value="GroES-like"/>
    <property type="match status" value="1"/>
</dbReference>
<dbReference type="GO" id="GO:0030554">
    <property type="term" value="F:adenyl nucleotide binding"/>
    <property type="evidence" value="ECO:0007669"/>
    <property type="project" value="UniProtKB-ARBA"/>
</dbReference>
<dbReference type="Gene3D" id="3.90.180.10">
    <property type="entry name" value="Medium-chain alcohol dehydrogenases, catalytic domain"/>
    <property type="match status" value="1"/>
</dbReference>
<feature type="domain" description="Alcohol dehydrogenase-like C-terminal" evidence="2">
    <location>
        <begin position="191"/>
        <end position="319"/>
    </location>
</feature>
<protein>
    <submittedName>
        <fullName evidence="4">Putative alcohol dehydrogenase superfamily, zinc-containing</fullName>
    </submittedName>
</protein>
<evidence type="ECO:0000313" key="4">
    <source>
        <dbReference type="EMBL" id="SMH71428.1"/>
    </source>
</evidence>
<dbReference type="InterPro" id="IPR013149">
    <property type="entry name" value="ADH-like_C"/>
</dbReference>
<evidence type="ECO:0000256" key="1">
    <source>
        <dbReference type="ARBA" id="ARBA00023002"/>
    </source>
</evidence>
<evidence type="ECO:0000259" key="3">
    <source>
        <dbReference type="Pfam" id="PF08240"/>
    </source>
</evidence>
<sequence length="359" mass="38917">MTFFTYASKMLNLKANAAMFYGPDNLVVEEREFSQDNNESVVKVNACAVCGYDARVYRNGHKKVKTPLILGHEICAEVLQDINTSDGVLRSGTRIAVSPIIPCLGCKFCNKHQYNLCNNLREIGSTVDGGFAGYLKIPKEIIKIGGLVQVPDNLKNEEVALLEPLACCLNGFSQLGEIEPESSILIIGDGAIGLTHLQLAKRLHHAKTAVVGKIESRIQKAKSMGADEAFIFGNQTVDDVLSFTDGYGSDIIIVATSNPDALNLATMVAGKNSKINLFSGFSNGHGFSPDPNWLHYNQVSIMGSFSSTPKMLQKAATLASDGMIDLSKIATHRYSLGEIKQAVLATEEFHGLRAVIDKF</sequence>
<dbReference type="InterPro" id="IPR011032">
    <property type="entry name" value="GroES-like_sf"/>
</dbReference>
<evidence type="ECO:0000313" key="5">
    <source>
        <dbReference type="Proteomes" id="UP000230607"/>
    </source>
</evidence>
<dbReference type="InterPro" id="IPR013154">
    <property type="entry name" value="ADH-like_N"/>
</dbReference>
<dbReference type="EMBL" id="LT841358">
    <property type="protein sequence ID" value="SMH71428.1"/>
    <property type="molecule type" value="Genomic_DNA"/>
</dbReference>
<dbReference type="InterPro" id="IPR036291">
    <property type="entry name" value="NAD(P)-bd_dom_sf"/>
</dbReference>
<dbReference type="Proteomes" id="UP000230607">
    <property type="component" value="Chromosome 1"/>
</dbReference>
<evidence type="ECO:0000259" key="2">
    <source>
        <dbReference type="Pfam" id="PF00107"/>
    </source>
</evidence>
<accession>A0A2H1FF94</accession>
<dbReference type="Gene3D" id="3.40.50.720">
    <property type="entry name" value="NAD(P)-binding Rossmann-like Domain"/>
    <property type="match status" value="1"/>
</dbReference>
<dbReference type="GO" id="GO:0051262">
    <property type="term" value="P:protein tetramerization"/>
    <property type="evidence" value="ECO:0007669"/>
    <property type="project" value="UniProtKB-ARBA"/>
</dbReference>
<dbReference type="PANTHER" id="PTHR43401:SF2">
    <property type="entry name" value="L-THREONINE 3-DEHYDROGENASE"/>
    <property type="match status" value="1"/>
</dbReference>
<keyword evidence="1" id="KW-0560">Oxidoreductase</keyword>